<comment type="caution">
    <text evidence="1">The sequence shown here is derived from an EMBL/GenBank/DDBJ whole genome shotgun (WGS) entry which is preliminary data.</text>
</comment>
<dbReference type="EMBL" id="PIUK01000130">
    <property type="protein sequence ID" value="MBY6277029.1"/>
    <property type="molecule type" value="Genomic_DNA"/>
</dbReference>
<evidence type="ECO:0000313" key="1">
    <source>
        <dbReference type="EMBL" id="MBY6277029.1"/>
    </source>
</evidence>
<protein>
    <submittedName>
        <fullName evidence="1">Uncharacterized protein</fullName>
    </submittedName>
</protein>
<gene>
    <name evidence="1" type="ORF">CWE10_12595</name>
</gene>
<proteinExistence type="predicted"/>
<reference evidence="1" key="1">
    <citation type="submission" date="2017-11" db="EMBL/GenBank/DDBJ databases">
        <title>Three new genomes from thermophilic consortium.</title>
        <authorList>
            <person name="Quaggio R."/>
            <person name="Amgarten D."/>
            <person name="Setubal J.C."/>
        </authorList>
    </citation>
    <scope>NUCLEOTIDE SEQUENCE</scope>
    <source>
        <strain evidence="1">ZCTH01-B2</strain>
    </source>
</reference>
<feature type="non-terminal residue" evidence="1">
    <location>
        <position position="187"/>
    </location>
</feature>
<organism evidence="1 2">
    <name type="scientific">Symbiobacterium thermophilum</name>
    <dbReference type="NCBI Taxonomy" id="2734"/>
    <lineage>
        <taxon>Bacteria</taxon>
        <taxon>Bacillati</taxon>
        <taxon>Bacillota</taxon>
        <taxon>Clostridia</taxon>
        <taxon>Eubacteriales</taxon>
        <taxon>Symbiobacteriaceae</taxon>
        <taxon>Symbiobacterium</taxon>
    </lineage>
</organism>
<evidence type="ECO:0000313" key="2">
    <source>
        <dbReference type="Proteomes" id="UP000732377"/>
    </source>
</evidence>
<dbReference type="Proteomes" id="UP000732377">
    <property type="component" value="Unassembled WGS sequence"/>
</dbReference>
<sequence length="187" mass="20406">MVNGVWYRLHGATLPPVTEVLMVGEVARRAALAQFGALGGDSSPVLAGHLGDGKALWQHQHAFYLPEDRDGDGWVDHLLIYAPAGFNPTELAALMRVERLYGGPLDLRAEVLLAWDDRVPGSADLAAGEADTWESATALILPRHPKRFRTGRPKLTPLGEQVDGPEDQLRREIALRREAGVQVLPDP</sequence>
<dbReference type="AlphaFoldDB" id="A0A953ICW9"/>
<accession>A0A953ICW9</accession>
<name>A0A953ICW9_SYMTR</name>